<dbReference type="SMART" id="SM00220">
    <property type="entry name" value="S_TKc"/>
    <property type="match status" value="1"/>
</dbReference>
<keyword evidence="3" id="KW-0808">Transferase</keyword>
<organism evidence="3 4">
    <name type="scientific">Pseudovirgaria hyperparasitica</name>
    <dbReference type="NCBI Taxonomy" id="470096"/>
    <lineage>
        <taxon>Eukaryota</taxon>
        <taxon>Fungi</taxon>
        <taxon>Dikarya</taxon>
        <taxon>Ascomycota</taxon>
        <taxon>Pezizomycotina</taxon>
        <taxon>Dothideomycetes</taxon>
        <taxon>Dothideomycetes incertae sedis</taxon>
        <taxon>Acrospermales</taxon>
        <taxon>Acrospermaceae</taxon>
        <taxon>Pseudovirgaria</taxon>
    </lineage>
</organism>
<reference evidence="3" key="1">
    <citation type="journal article" date="2020" name="Stud. Mycol.">
        <title>101 Dothideomycetes genomes: a test case for predicting lifestyles and emergence of pathogens.</title>
        <authorList>
            <person name="Haridas S."/>
            <person name="Albert R."/>
            <person name="Binder M."/>
            <person name="Bloem J."/>
            <person name="Labutti K."/>
            <person name="Salamov A."/>
            <person name="Andreopoulos B."/>
            <person name="Baker S."/>
            <person name="Barry K."/>
            <person name="Bills G."/>
            <person name="Bluhm B."/>
            <person name="Cannon C."/>
            <person name="Castanera R."/>
            <person name="Culley D."/>
            <person name="Daum C."/>
            <person name="Ezra D."/>
            <person name="Gonzalez J."/>
            <person name="Henrissat B."/>
            <person name="Kuo A."/>
            <person name="Liang C."/>
            <person name="Lipzen A."/>
            <person name="Lutzoni F."/>
            <person name="Magnuson J."/>
            <person name="Mondo S."/>
            <person name="Nolan M."/>
            <person name="Ohm R."/>
            <person name="Pangilinan J."/>
            <person name="Park H.-J."/>
            <person name="Ramirez L."/>
            <person name="Alfaro M."/>
            <person name="Sun H."/>
            <person name="Tritt A."/>
            <person name="Yoshinaga Y."/>
            <person name="Zwiers L.-H."/>
            <person name="Turgeon B."/>
            <person name="Goodwin S."/>
            <person name="Spatafora J."/>
            <person name="Crous P."/>
            <person name="Grigoriev I."/>
        </authorList>
    </citation>
    <scope>NUCLEOTIDE SEQUENCE</scope>
    <source>
        <strain evidence="3">CBS 121739</strain>
    </source>
</reference>
<feature type="domain" description="Protein kinase" evidence="2">
    <location>
        <begin position="78"/>
        <end position="371"/>
    </location>
</feature>
<gene>
    <name evidence="3" type="ORF">EJ05DRAFT_478192</name>
</gene>
<sequence length="521" mass="58287">MSTNGTTLVTHVTSGCPDVPRKVHLHRQAVQSVLLCHGDELDLAGAVKLTFMEANPSKSHHFDRVREKEHKLLQNHYTISTRKLGAGGQGSVYMALERTSGQQLACKTINLQASSRESASQSASRARKTFRELDILKQLSHQNVITIEKVFWTTNTIYLFQELVAGGDLFSYIEFKDGTLADGEACTFVYQILKGVEYLHGLGVVHRDLKPDNILVTSLGDGARIIITDFGSARYSPPSTSHNHPKTNRTKLRMTSLAGTTEFCAPEIYSKNPAVTDAGYTAKVDMWSIGCICATLLSGDIIFADRSHPDFQRNPKDHVITLSARCNLEVLDYGANWSCINKRPKDLIRKLLTLSEDSRLTATEALAHPWFTNKSYATELQAVYDRVVASWKPRRKVFRLVERLQGAEDDLTSFKSPFFQQKAAPGNPNSQRNLSTIPEVPEQEEWRQNQPKDFESRFKQLGAEDIRGARHGQAVKSTAVNAIRRRRTSLYDEGITDLDIQDASAAGDCMARLNSKKARYR</sequence>
<dbReference type="InterPro" id="IPR000719">
    <property type="entry name" value="Prot_kinase_dom"/>
</dbReference>
<protein>
    <submittedName>
        <fullName evidence="3">Kinase-like protein</fullName>
    </submittedName>
</protein>
<dbReference type="GeneID" id="54485461"/>
<dbReference type="GO" id="GO:0005524">
    <property type="term" value="F:ATP binding"/>
    <property type="evidence" value="ECO:0007669"/>
    <property type="project" value="InterPro"/>
</dbReference>
<dbReference type="PROSITE" id="PS00108">
    <property type="entry name" value="PROTEIN_KINASE_ST"/>
    <property type="match status" value="1"/>
</dbReference>
<feature type="region of interest" description="Disordered" evidence="1">
    <location>
        <begin position="422"/>
        <end position="450"/>
    </location>
</feature>
<evidence type="ECO:0000313" key="3">
    <source>
        <dbReference type="EMBL" id="KAF2756171.1"/>
    </source>
</evidence>
<dbReference type="PANTHER" id="PTHR44167:SF26">
    <property type="entry name" value="PROTEIN KINASE, PUTATIVE (AFU_ORTHOLOGUE AFUA_5G07950)-RELATED"/>
    <property type="match status" value="1"/>
</dbReference>
<dbReference type="GO" id="GO:0051598">
    <property type="term" value="P:meiotic recombination checkpoint signaling"/>
    <property type="evidence" value="ECO:0007669"/>
    <property type="project" value="TreeGrafter"/>
</dbReference>
<dbReference type="GO" id="GO:0004674">
    <property type="term" value="F:protein serine/threonine kinase activity"/>
    <property type="evidence" value="ECO:0007669"/>
    <property type="project" value="TreeGrafter"/>
</dbReference>
<dbReference type="InterPro" id="IPR008271">
    <property type="entry name" value="Ser/Thr_kinase_AS"/>
</dbReference>
<accession>A0A6A6W539</accession>
<keyword evidence="3" id="KW-0418">Kinase</keyword>
<keyword evidence="4" id="KW-1185">Reference proteome</keyword>
<dbReference type="PROSITE" id="PS50011">
    <property type="entry name" value="PROTEIN_KINASE_DOM"/>
    <property type="match status" value="1"/>
</dbReference>
<dbReference type="Gene3D" id="1.10.510.10">
    <property type="entry name" value="Transferase(Phosphotransferase) domain 1"/>
    <property type="match status" value="1"/>
</dbReference>
<proteinExistence type="predicted"/>
<dbReference type="GO" id="GO:0005737">
    <property type="term" value="C:cytoplasm"/>
    <property type="evidence" value="ECO:0007669"/>
    <property type="project" value="TreeGrafter"/>
</dbReference>
<name>A0A6A6W539_9PEZI</name>
<dbReference type="PANTHER" id="PTHR44167">
    <property type="entry name" value="OVARIAN-SPECIFIC SERINE/THREONINE-PROTEIN KINASE LOK-RELATED"/>
    <property type="match status" value="1"/>
</dbReference>
<dbReference type="SUPFAM" id="SSF56112">
    <property type="entry name" value="Protein kinase-like (PK-like)"/>
    <property type="match status" value="1"/>
</dbReference>
<dbReference type="Proteomes" id="UP000799437">
    <property type="component" value="Unassembled WGS sequence"/>
</dbReference>
<evidence type="ECO:0000313" key="4">
    <source>
        <dbReference type="Proteomes" id="UP000799437"/>
    </source>
</evidence>
<dbReference type="Pfam" id="PF00069">
    <property type="entry name" value="Pkinase"/>
    <property type="match status" value="1"/>
</dbReference>
<evidence type="ECO:0000256" key="1">
    <source>
        <dbReference type="SAM" id="MobiDB-lite"/>
    </source>
</evidence>
<dbReference type="GO" id="GO:0005634">
    <property type="term" value="C:nucleus"/>
    <property type="evidence" value="ECO:0007669"/>
    <property type="project" value="TreeGrafter"/>
</dbReference>
<feature type="compositionally biased region" description="Polar residues" evidence="1">
    <location>
        <begin position="427"/>
        <end position="436"/>
    </location>
</feature>
<evidence type="ECO:0000259" key="2">
    <source>
        <dbReference type="PROSITE" id="PS50011"/>
    </source>
</evidence>
<dbReference type="AlphaFoldDB" id="A0A6A6W539"/>
<dbReference type="InterPro" id="IPR011009">
    <property type="entry name" value="Kinase-like_dom_sf"/>
</dbReference>
<dbReference type="Gene3D" id="3.30.200.20">
    <property type="entry name" value="Phosphorylase Kinase, domain 1"/>
    <property type="match status" value="1"/>
</dbReference>
<dbReference type="RefSeq" id="XP_033598622.1">
    <property type="nucleotide sequence ID" value="XM_033744407.1"/>
</dbReference>
<dbReference type="OrthoDB" id="74764at2759"/>
<dbReference type="EMBL" id="ML996576">
    <property type="protein sequence ID" value="KAF2756171.1"/>
    <property type="molecule type" value="Genomic_DNA"/>
</dbReference>